<name>A0A2N8NVT4_STREU</name>
<evidence type="ECO:0000313" key="2">
    <source>
        <dbReference type="EMBL" id="PNE32874.1"/>
    </source>
</evidence>
<proteinExistence type="predicted"/>
<reference evidence="2" key="2">
    <citation type="submission" date="2015-07" db="EMBL/GenBank/DDBJ databases">
        <authorList>
            <person name="Noorani M."/>
        </authorList>
    </citation>
    <scope>NUCLEOTIDE SEQUENCE [LARGE SCALE GENOMIC DNA]</scope>
    <source>
        <strain evidence="2">ATCC 27428</strain>
    </source>
</reference>
<reference evidence="1 4" key="3">
    <citation type="submission" date="2020-08" db="EMBL/GenBank/DDBJ databases">
        <title>Genomic Encyclopedia of Type Strains, Phase III (KMG-III): the genomes of soil and plant-associated and newly described type strains.</title>
        <authorList>
            <person name="Whitman W."/>
        </authorList>
    </citation>
    <scope>NUCLEOTIDE SEQUENCE [LARGE SCALE GENOMIC DNA]</scope>
    <source>
        <strain evidence="1 4">CECT 3259</strain>
    </source>
</reference>
<sequence length="110" mass="12059">MNDHTGTEPPAGLLRHWVHSFEEDSPGATVYRPEDFPFPPARGRRGMEFLTGGVFVDHPLGRGDAEESVRGCWRVSGAGRLRVWFPGTGRGGRELEVLSCDGEGLRVAAR</sequence>
<dbReference type="EMBL" id="LGUI01000004">
    <property type="protein sequence ID" value="PNE32874.1"/>
    <property type="molecule type" value="Genomic_DNA"/>
</dbReference>
<dbReference type="AlphaFoldDB" id="A0A2N8NVT4"/>
<dbReference type="Proteomes" id="UP000235945">
    <property type="component" value="Unassembled WGS sequence"/>
</dbReference>
<gene>
    <name evidence="2" type="ORF">AF335_15220</name>
    <name evidence="1" type="ORF">FHS36_002625</name>
</gene>
<reference evidence="3" key="1">
    <citation type="submission" date="2015-07" db="EMBL/GenBank/DDBJ databases">
        <authorList>
            <person name="Graham D.E."/>
            <person name="Giannone R.J."/>
            <person name="Gulvik C.A."/>
            <person name="Hettich R.L."/>
            <person name="Klingeman D.M."/>
            <person name="Mahan K.M."/>
            <person name="Parry R.J."/>
            <person name="Spain J.C."/>
        </authorList>
    </citation>
    <scope>NUCLEOTIDE SEQUENCE [LARGE SCALE GENOMIC DNA]</scope>
    <source>
        <strain evidence="3">ATCC 27428</strain>
    </source>
</reference>
<keyword evidence="3" id="KW-1185">Reference proteome</keyword>
<comment type="caution">
    <text evidence="2">The sequence shown here is derived from an EMBL/GenBank/DDBJ whole genome shotgun (WGS) entry which is preliminary data.</text>
</comment>
<accession>A0A2N8NVT4</accession>
<dbReference type="Proteomes" id="UP000528608">
    <property type="component" value="Unassembled WGS sequence"/>
</dbReference>
<evidence type="ECO:0000313" key="1">
    <source>
        <dbReference type="EMBL" id="MBB5119192.1"/>
    </source>
</evidence>
<evidence type="ECO:0000313" key="3">
    <source>
        <dbReference type="Proteomes" id="UP000235945"/>
    </source>
</evidence>
<organism evidence="2 3">
    <name type="scientific">Streptomyces eurocidicus</name>
    <name type="common">Streptoverticillium eurocidicus</name>
    <dbReference type="NCBI Taxonomy" id="66423"/>
    <lineage>
        <taxon>Bacteria</taxon>
        <taxon>Bacillati</taxon>
        <taxon>Actinomycetota</taxon>
        <taxon>Actinomycetes</taxon>
        <taxon>Kitasatosporales</taxon>
        <taxon>Streptomycetaceae</taxon>
        <taxon>Streptomyces</taxon>
    </lineage>
</organism>
<protein>
    <submittedName>
        <fullName evidence="2">Uncharacterized protein</fullName>
    </submittedName>
</protein>
<evidence type="ECO:0000313" key="4">
    <source>
        <dbReference type="Proteomes" id="UP000528608"/>
    </source>
</evidence>
<dbReference type="EMBL" id="JACHJF010000006">
    <property type="protein sequence ID" value="MBB5119192.1"/>
    <property type="molecule type" value="Genomic_DNA"/>
</dbReference>